<reference evidence="2" key="2">
    <citation type="submission" date="2015-07" db="EMBL/GenBank/DDBJ databases">
        <title>Plasmids, circular viruses and viroids from rat gut.</title>
        <authorList>
            <person name="Jorgensen T.J."/>
            <person name="Hansen M.A."/>
            <person name="Xu Z."/>
            <person name="Tabak M.A."/>
            <person name="Sorensen S.J."/>
            <person name="Hansen L.H."/>
        </authorList>
    </citation>
    <scope>NUCLEOTIDE SEQUENCE</scope>
    <source>
        <plasmid evidence="2">pRGFK1330</plasmid>
    </source>
</reference>
<dbReference type="GO" id="GO:0003677">
    <property type="term" value="F:DNA binding"/>
    <property type="evidence" value="ECO:0007669"/>
    <property type="project" value="InterPro"/>
</dbReference>
<dbReference type="SUPFAM" id="SSF46785">
    <property type="entry name" value="Winged helix' DNA-binding domain"/>
    <property type="match status" value="1"/>
</dbReference>
<dbReference type="Gene3D" id="1.10.10.10">
    <property type="entry name" value="Winged helix-like DNA-binding domain superfamily/Winged helix DNA-binding domain"/>
    <property type="match status" value="1"/>
</dbReference>
<sequence>MPKYHKETKTIYQGKEMWVQVDPQALQETGEIRTVGEPVVADASITKCDRNGFEITYLAYLFDVFDQLGGQKYKVFKYIVEHKSADNTLIITNRELAKKCDVSTKTITETLKLLKEKGLIATRTGAIMVLPKIAHRGKAGREQFLMHKFEEFGGETD</sequence>
<dbReference type="EMBL" id="LN853896">
    <property type="protein sequence ID" value="CRY96946.1"/>
    <property type="molecule type" value="Genomic_DNA"/>
</dbReference>
<dbReference type="SMART" id="SM00419">
    <property type="entry name" value="HTH_CRP"/>
    <property type="match status" value="1"/>
</dbReference>
<protein>
    <recommendedName>
        <fullName evidence="1">HTH crp-type domain-containing protein</fullName>
    </recommendedName>
</protein>
<keyword evidence="2" id="KW-0614">Plasmid</keyword>
<dbReference type="GO" id="GO:0006355">
    <property type="term" value="P:regulation of DNA-templated transcription"/>
    <property type="evidence" value="ECO:0007669"/>
    <property type="project" value="InterPro"/>
</dbReference>
<dbReference type="AlphaFoldDB" id="A0A0H5Q4H3"/>
<dbReference type="GO" id="GO:0006260">
    <property type="term" value="P:DNA replication"/>
    <property type="evidence" value="ECO:0007669"/>
    <property type="project" value="InterPro"/>
</dbReference>
<reference evidence="2" key="1">
    <citation type="submission" date="2015-06" db="EMBL/GenBank/DDBJ databases">
        <authorList>
            <person name="Joergensen T."/>
        </authorList>
    </citation>
    <scope>NUCLEOTIDE SEQUENCE</scope>
    <source>
        <plasmid evidence="2">pRGFK1330</plasmid>
    </source>
</reference>
<dbReference type="Pfam" id="PF05732">
    <property type="entry name" value="RepL"/>
    <property type="match status" value="1"/>
</dbReference>
<proteinExistence type="predicted"/>
<evidence type="ECO:0000313" key="2">
    <source>
        <dbReference type="EMBL" id="CRY96946.1"/>
    </source>
</evidence>
<dbReference type="InterPro" id="IPR012318">
    <property type="entry name" value="HTH_CRP"/>
</dbReference>
<dbReference type="InterPro" id="IPR036390">
    <property type="entry name" value="WH_DNA-bd_sf"/>
</dbReference>
<evidence type="ECO:0000259" key="1">
    <source>
        <dbReference type="SMART" id="SM00419"/>
    </source>
</evidence>
<dbReference type="InterPro" id="IPR008813">
    <property type="entry name" value="Plasmid_replication_RepL"/>
</dbReference>
<feature type="domain" description="HTH crp-type" evidence="1">
    <location>
        <begin position="84"/>
        <end position="131"/>
    </location>
</feature>
<accession>A0A0H5Q4H3</accession>
<name>A0A0H5Q4H3_9ZZZZ</name>
<organism evidence="2">
    <name type="scientific">uncultured prokaryote</name>
    <dbReference type="NCBI Taxonomy" id="198431"/>
    <lineage>
        <taxon>unclassified sequences</taxon>
        <taxon>environmental samples</taxon>
    </lineage>
</organism>
<geneLocation type="plasmid" evidence="2">
    <name>pRGFK1330</name>
</geneLocation>
<dbReference type="GO" id="GO:0006276">
    <property type="term" value="P:plasmid maintenance"/>
    <property type="evidence" value="ECO:0007669"/>
    <property type="project" value="InterPro"/>
</dbReference>
<dbReference type="InterPro" id="IPR036388">
    <property type="entry name" value="WH-like_DNA-bd_sf"/>
</dbReference>